<name>A0A0C1ZNW9_9BACT</name>
<proteinExistence type="predicted"/>
<dbReference type="Proteomes" id="UP000031599">
    <property type="component" value="Unassembled WGS sequence"/>
</dbReference>
<sequence length="187" mass="20997">MFGSKAKIQKIDELERALAASEQALERANQELAQLHAAQRSLTHERDQLRAHLSHPRPRADERAGAKLDEIPVDFEPIEDPTGDQQPWAAANYRVYGPLRQLVTLDLLLRTIHCACEWGSTAWYSIMVDGDGAGSLLIERDGQAAALTQDEESWLFASEDRPACPPHLQLAEAYFQEHPQMLTFDIV</sequence>
<feature type="region of interest" description="Disordered" evidence="1">
    <location>
        <begin position="36"/>
        <end position="64"/>
    </location>
</feature>
<reference evidence="2 3" key="1">
    <citation type="submission" date="2014-12" db="EMBL/GenBank/DDBJ databases">
        <title>Genome assembly of Enhygromyxa salina DSM 15201.</title>
        <authorList>
            <person name="Sharma G."/>
            <person name="Subramanian S."/>
        </authorList>
    </citation>
    <scope>NUCLEOTIDE SEQUENCE [LARGE SCALE GENOMIC DNA]</scope>
    <source>
        <strain evidence="2 3">DSM 15201</strain>
    </source>
</reference>
<gene>
    <name evidence="2" type="ORF">DB30_04639</name>
</gene>
<protein>
    <submittedName>
        <fullName evidence="2">Uncharacterized protein</fullName>
    </submittedName>
</protein>
<dbReference type="AlphaFoldDB" id="A0A0C1ZNW9"/>
<dbReference type="EMBL" id="JMCC02000004">
    <property type="protein sequence ID" value="KIG19174.1"/>
    <property type="molecule type" value="Genomic_DNA"/>
</dbReference>
<dbReference type="RefSeq" id="WP_146657885.1">
    <property type="nucleotide sequence ID" value="NZ_JMCC02000004.1"/>
</dbReference>
<evidence type="ECO:0000313" key="2">
    <source>
        <dbReference type="EMBL" id="KIG19174.1"/>
    </source>
</evidence>
<evidence type="ECO:0000313" key="3">
    <source>
        <dbReference type="Proteomes" id="UP000031599"/>
    </source>
</evidence>
<comment type="caution">
    <text evidence="2">The sequence shown here is derived from an EMBL/GenBank/DDBJ whole genome shotgun (WGS) entry which is preliminary data.</text>
</comment>
<organism evidence="2 3">
    <name type="scientific">Enhygromyxa salina</name>
    <dbReference type="NCBI Taxonomy" id="215803"/>
    <lineage>
        <taxon>Bacteria</taxon>
        <taxon>Pseudomonadati</taxon>
        <taxon>Myxococcota</taxon>
        <taxon>Polyangia</taxon>
        <taxon>Nannocystales</taxon>
        <taxon>Nannocystaceae</taxon>
        <taxon>Enhygromyxa</taxon>
    </lineage>
</organism>
<evidence type="ECO:0000256" key="1">
    <source>
        <dbReference type="SAM" id="MobiDB-lite"/>
    </source>
</evidence>
<accession>A0A0C1ZNW9</accession>